<dbReference type="EMBL" id="CM041538">
    <property type="protein sequence ID" value="KAI3368737.1"/>
    <property type="molecule type" value="Genomic_DNA"/>
</dbReference>
<keyword evidence="2" id="KW-1185">Reference proteome</keyword>
<evidence type="ECO:0000313" key="1">
    <source>
        <dbReference type="EMBL" id="KAI3368737.1"/>
    </source>
</evidence>
<feature type="non-terminal residue" evidence="1">
    <location>
        <position position="1"/>
    </location>
</feature>
<reference evidence="1" key="1">
    <citation type="submission" date="2022-04" db="EMBL/GenBank/DDBJ databases">
        <title>Jade perch genome.</title>
        <authorList>
            <person name="Chao B."/>
        </authorList>
    </citation>
    <scope>NUCLEOTIDE SEQUENCE</scope>
    <source>
        <strain evidence="1">CB-2022</strain>
    </source>
</reference>
<proteinExistence type="predicted"/>
<sequence length="789" mass="88962">FFCICSAHAGNRVFNPKEDTDPQSKILALLLHKSLVPVEKDDTLGLELANKLAELEELRALREDLELEREITANLAEGKSITRKRGERKLNSARLDEYVSYKLASGSTVSDTCKRRRTTVKSCCKAQHSLKTQNTRMILVLSTLPHLTCISVCPASCMCDFQGAVKCFGSAITALPKQLPLHTYLLQLNATNMNVIHETSLADQRLLLRFSLTHSHLHTIHPRAFHVAPQFKSVMLSSNDLLTLPARVFSPLTTLEQLHIDENHLETVDADMFEGLIELKDLDLSRNKLNNLAADVFDGLTNLLSLNLGRNSIKKLPPTIFHSLTKLHYLQLYHNELEVLEARIFDRLANLLELKIHHNHITSLPPKVFWSLRNLRTLTLSSNRLQAVPEKSFYNMPKLSQLTIYKNPLLSLPDQLMGHMPDMTDFYLYATKLTTVPGNLFVNMSGLLRLNFHLNDKLTELPSELFCCLPKLQKLSLKSNNLFHLHPQLFSRLSTLGMLVLSDNHLQTLPENIFQGLGDLVALDLRNNSLKTLPGDIFLSNTRMKDLTLSGNPWDCTCSIRGIAKWIRHNEHVILDRDEAQCHSPMYQLLRTIGSLHEEEFSFCDATYSPELKDLHKTPTPFYTILTSGPTTRPIDQPAVTSTTAPHTTSPTAQGATQQVTISTTTPTTKPSTLHNTILSTFVQPPKTPLPKKDFLLITKAPSTDYMSPPFYDMIMVEQGSEFVHHNFQRGWVYVWFLPLDIALARFLMLSHILLVASGLFLIVAAMYCMCRLNKIMNGLKAECAHTSG</sequence>
<dbReference type="Proteomes" id="UP000831701">
    <property type="component" value="Chromosome 8"/>
</dbReference>
<name>A0ACB8WN60_9TELE</name>
<organism evidence="1 2">
    <name type="scientific">Scortum barcoo</name>
    <name type="common">barcoo grunter</name>
    <dbReference type="NCBI Taxonomy" id="214431"/>
    <lineage>
        <taxon>Eukaryota</taxon>
        <taxon>Metazoa</taxon>
        <taxon>Chordata</taxon>
        <taxon>Craniata</taxon>
        <taxon>Vertebrata</taxon>
        <taxon>Euteleostomi</taxon>
        <taxon>Actinopterygii</taxon>
        <taxon>Neopterygii</taxon>
        <taxon>Teleostei</taxon>
        <taxon>Neoteleostei</taxon>
        <taxon>Acanthomorphata</taxon>
        <taxon>Eupercaria</taxon>
        <taxon>Centrarchiformes</taxon>
        <taxon>Terapontoidei</taxon>
        <taxon>Terapontidae</taxon>
        <taxon>Scortum</taxon>
    </lineage>
</organism>
<gene>
    <name evidence="1" type="ORF">L3Q82_025723</name>
</gene>
<accession>A0ACB8WN60</accession>
<evidence type="ECO:0000313" key="2">
    <source>
        <dbReference type="Proteomes" id="UP000831701"/>
    </source>
</evidence>
<comment type="caution">
    <text evidence="1">The sequence shown here is derived from an EMBL/GenBank/DDBJ whole genome shotgun (WGS) entry which is preliminary data.</text>
</comment>
<protein>
    <submittedName>
        <fullName evidence="1">Uncharacterized protein</fullName>
    </submittedName>
</protein>